<feature type="transmembrane region" description="Helical" evidence="5">
    <location>
        <begin position="80"/>
        <end position="98"/>
    </location>
</feature>
<evidence type="ECO:0000259" key="6">
    <source>
        <dbReference type="Pfam" id="PF13330"/>
    </source>
</evidence>
<name>A0A8M1KTY7_CLUHA</name>
<keyword evidence="5" id="KW-1133">Transmembrane helix</keyword>
<evidence type="ECO:0000256" key="3">
    <source>
        <dbReference type="ARBA" id="ARBA00022729"/>
    </source>
</evidence>
<keyword evidence="2" id="KW-0964">Secreted</keyword>
<keyword evidence="5" id="KW-0472">Membrane</keyword>
<dbReference type="InterPro" id="IPR039675">
    <property type="entry name" value="CILP1/CILP2"/>
</dbReference>
<dbReference type="GO" id="GO:0005576">
    <property type="term" value="C:extracellular region"/>
    <property type="evidence" value="ECO:0007669"/>
    <property type="project" value="UniProtKB-SubCell"/>
</dbReference>
<proteinExistence type="predicted"/>
<feature type="domain" description="WxxW" evidence="6">
    <location>
        <begin position="140"/>
        <end position="222"/>
    </location>
</feature>
<keyword evidence="4" id="KW-0325">Glycoprotein</keyword>
<dbReference type="KEGG" id="char:122133551"/>
<dbReference type="PANTHER" id="PTHR15031:SF4">
    <property type="entry name" value="CARTILAGE INTERMEDIATE LAYER PROTEIN 1"/>
    <property type="match status" value="1"/>
</dbReference>
<evidence type="ECO:0000256" key="2">
    <source>
        <dbReference type="ARBA" id="ARBA00022525"/>
    </source>
</evidence>
<evidence type="ECO:0000256" key="1">
    <source>
        <dbReference type="ARBA" id="ARBA00004613"/>
    </source>
</evidence>
<protein>
    <submittedName>
        <fullName evidence="8">Uncharacterized protein LOC122133551</fullName>
    </submittedName>
</protein>
<feature type="domain" description="WxxW" evidence="6">
    <location>
        <begin position="20"/>
        <end position="74"/>
    </location>
</feature>
<dbReference type="OrthoDB" id="6049857at2759"/>
<accession>A0A8M1KTY7</accession>
<evidence type="ECO:0000256" key="5">
    <source>
        <dbReference type="SAM" id="Phobius"/>
    </source>
</evidence>
<dbReference type="GeneID" id="122133551"/>
<feature type="domain" description="WxxW" evidence="6">
    <location>
        <begin position="102"/>
        <end position="128"/>
    </location>
</feature>
<dbReference type="Proteomes" id="UP000515152">
    <property type="component" value="Chromosome 15"/>
</dbReference>
<gene>
    <name evidence="8" type="primary">LOC122133551</name>
</gene>
<evidence type="ECO:0000313" key="8">
    <source>
        <dbReference type="RefSeq" id="XP_042565923.1"/>
    </source>
</evidence>
<keyword evidence="3" id="KW-0732">Signal</keyword>
<organism evidence="7 8">
    <name type="scientific">Clupea harengus</name>
    <name type="common">Atlantic herring</name>
    <dbReference type="NCBI Taxonomy" id="7950"/>
    <lineage>
        <taxon>Eukaryota</taxon>
        <taxon>Metazoa</taxon>
        <taxon>Chordata</taxon>
        <taxon>Craniata</taxon>
        <taxon>Vertebrata</taxon>
        <taxon>Euteleostomi</taxon>
        <taxon>Actinopterygii</taxon>
        <taxon>Neopterygii</taxon>
        <taxon>Teleostei</taxon>
        <taxon>Clupei</taxon>
        <taxon>Clupeiformes</taxon>
        <taxon>Clupeoidei</taxon>
        <taxon>Clupeidae</taxon>
        <taxon>Clupea</taxon>
    </lineage>
</organism>
<dbReference type="Pfam" id="PF13330">
    <property type="entry name" value="Mucin2_WxxW"/>
    <property type="match status" value="3"/>
</dbReference>
<dbReference type="RefSeq" id="XP_042565923.1">
    <property type="nucleotide sequence ID" value="XM_042709989.1"/>
</dbReference>
<dbReference type="PANTHER" id="PTHR15031">
    <property type="entry name" value="CARTILAGE INTERMEDIATE LAYER PROTEIN CLIP"/>
    <property type="match status" value="1"/>
</dbReference>
<evidence type="ECO:0000256" key="4">
    <source>
        <dbReference type="ARBA" id="ARBA00023180"/>
    </source>
</evidence>
<keyword evidence="5" id="KW-0812">Transmembrane</keyword>
<dbReference type="AlphaFoldDB" id="A0A8M1KTY7"/>
<dbReference type="InterPro" id="IPR025155">
    <property type="entry name" value="WxxW_domain"/>
</dbReference>
<comment type="subcellular location">
    <subcellularLocation>
        <location evidence="1">Secreted</location>
    </subcellularLocation>
</comment>
<keyword evidence="7" id="KW-1185">Reference proteome</keyword>
<evidence type="ECO:0000313" key="7">
    <source>
        <dbReference type="Proteomes" id="UP000515152"/>
    </source>
</evidence>
<reference evidence="8" key="1">
    <citation type="submission" date="2025-08" db="UniProtKB">
        <authorList>
            <consortium name="RefSeq"/>
        </authorList>
    </citation>
    <scope>IDENTIFICATION</scope>
</reference>
<feature type="non-terminal residue" evidence="8">
    <location>
        <position position="1"/>
    </location>
</feature>
<sequence>YKICNVHLHHCAIYYLLECWTDWMDCDNPTGTGDWETISNLKKYYPKDMCPNPTAIEVATVDGISMADAGNVFYAYTYKIIHNVSVTVCWMLMVFYIWHRNDHITGLICKNADQEKCFCRDYKVRFVCYPPFCGNQKLCWTKWYDRDNPSGTGDWELLQNLRNENPGEICADPIAIESRTVDTDTPAATTGQDFLHFSPTTGFVCKNGPNQYCRDYKVRFGCPCKPVLAELAVERDES</sequence>